<feature type="transmembrane region" description="Helical" evidence="8">
    <location>
        <begin position="531"/>
        <end position="550"/>
    </location>
</feature>
<evidence type="ECO:0000256" key="8">
    <source>
        <dbReference type="SAM" id="Phobius"/>
    </source>
</evidence>
<feature type="transmembrane region" description="Helical" evidence="8">
    <location>
        <begin position="154"/>
        <end position="172"/>
    </location>
</feature>
<protein>
    <recommendedName>
        <fullName evidence="9">Sodium/calcium exchanger membrane region domain-containing protein</fullName>
    </recommendedName>
</protein>
<feature type="transmembrane region" description="Helical" evidence="8">
    <location>
        <begin position="497"/>
        <end position="519"/>
    </location>
</feature>
<dbReference type="GO" id="GO:0006816">
    <property type="term" value="P:calcium ion transport"/>
    <property type="evidence" value="ECO:0007669"/>
    <property type="project" value="UniProtKB-KW"/>
</dbReference>
<dbReference type="InterPro" id="IPR044880">
    <property type="entry name" value="NCX_ion-bd_dom_sf"/>
</dbReference>
<dbReference type="InterPro" id="IPR004837">
    <property type="entry name" value="NaCa_Exmemb"/>
</dbReference>
<dbReference type="GO" id="GO:0008324">
    <property type="term" value="F:monoatomic cation transmembrane transporter activity"/>
    <property type="evidence" value="ECO:0007669"/>
    <property type="project" value="TreeGrafter"/>
</dbReference>
<keyword evidence="4" id="KW-0406">Ion transport</keyword>
<dbReference type="Proteomes" id="UP000011014">
    <property type="component" value="Unassembled WGS sequence"/>
</dbReference>
<dbReference type="Pfam" id="PF01699">
    <property type="entry name" value="Na_Ca_ex"/>
    <property type="match status" value="2"/>
</dbReference>
<comment type="subcellular location">
    <subcellularLocation>
        <location evidence="1">Membrane</location>
        <topology evidence="1">Multi-pass membrane protein</topology>
    </subcellularLocation>
</comment>
<feature type="domain" description="Sodium/calcium exchanger membrane region" evidence="9">
    <location>
        <begin position="63"/>
        <end position="192"/>
    </location>
</feature>
<evidence type="ECO:0000313" key="10">
    <source>
        <dbReference type="EMBL" id="CBY33614.1"/>
    </source>
</evidence>
<keyword evidence="2" id="KW-0813">Transport</keyword>
<gene>
    <name evidence="10" type="ORF">GSOID_T00021538001</name>
</gene>
<dbReference type="PANTHER" id="PTHR12266:SF0">
    <property type="entry name" value="MITOCHONDRIAL SODIUM_CALCIUM EXCHANGER PROTEIN"/>
    <property type="match status" value="1"/>
</dbReference>
<dbReference type="GO" id="GO:0016020">
    <property type="term" value="C:membrane"/>
    <property type="evidence" value="ECO:0007669"/>
    <property type="project" value="UniProtKB-SubCell"/>
</dbReference>
<keyword evidence="7 8" id="KW-0472">Membrane</keyword>
<keyword evidence="4" id="KW-0109">Calcium transport</keyword>
<dbReference type="PANTHER" id="PTHR12266">
    <property type="entry name" value="NA+/CA2+ K+ INDEPENDENT EXCHANGER"/>
    <property type="match status" value="1"/>
</dbReference>
<dbReference type="InterPro" id="IPR051359">
    <property type="entry name" value="CaCA_antiporter"/>
</dbReference>
<evidence type="ECO:0000256" key="3">
    <source>
        <dbReference type="ARBA" id="ARBA00022449"/>
    </source>
</evidence>
<evidence type="ECO:0000256" key="1">
    <source>
        <dbReference type="ARBA" id="ARBA00004141"/>
    </source>
</evidence>
<feature type="transmembrane region" description="Helical" evidence="8">
    <location>
        <begin position="178"/>
        <end position="199"/>
    </location>
</feature>
<organism evidence="10">
    <name type="scientific">Oikopleura dioica</name>
    <name type="common">Tunicate</name>
    <dbReference type="NCBI Taxonomy" id="34765"/>
    <lineage>
        <taxon>Eukaryota</taxon>
        <taxon>Metazoa</taxon>
        <taxon>Chordata</taxon>
        <taxon>Tunicata</taxon>
        <taxon>Appendicularia</taxon>
        <taxon>Copelata</taxon>
        <taxon>Oikopleuridae</taxon>
        <taxon>Oikopleura</taxon>
    </lineage>
</organism>
<proteinExistence type="predicted"/>
<keyword evidence="3" id="KW-0050">Antiport</keyword>
<feature type="transmembrane region" description="Helical" evidence="8">
    <location>
        <begin position="118"/>
        <end position="142"/>
    </location>
</feature>
<evidence type="ECO:0000256" key="7">
    <source>
        <dbReference type="ARBA" id="ARBA00023136"/>
    </source>
</evidence>
<sequence length="552" mass="62240">MAESLSKKRKHVIEKKLEIKKGEFYELDDIIEVYQNEKKWCKELKFFKIIHDEEWNGQIVCSADAFFVPTLTKMATQLRLSDSVAGVTLVAFGGGAADIFASIVAFTNPDPEVAKLAIGSLLGAGMFVIMIVAGACMIAVDFTPAARPLLRDMIFYLWALYWLLQCLWNQKITLFDSIGFLVFYVFYVFMVFLGSKFGGKIGLVTKPDKIYPPVEEAKPARNTILSVRARAISSLSTVQKRNTVMSVAEVGLNPVSGQRARAFSNLSTVENKLEVETLAKSDDFEKNFSWYLKQACLPWDPVEFEEFGVAGKSFSVCFAPLYILCKWTIPIVAQKEEQSWNKPLMLIQSVLFPWSFYVLLKQYDSELDDFWTVKQSCHSSDFERRLFCFRFSDNDEIAAQQAAKMVHFQHNSGLPWLHRLDLRNRYRACRRSHLSRVLLEHQQCRDGTFAAFVAGRARTAIAACFGAPLLNLLVGVGFGCTITILTTESKDDIPLDFGPTEICLVAGGTAILLALLLILPMTNYQTNKALGIFNMCVYVVFISLCLYFGFQL</sequence>
<accession>E4YDK3</accession>
<keyword evidence="6 8" id="KW-1133">Transmembrane helix</keyword>
<dbReference type="GO" id="GO:0006874">
    <property type="term" value="P:intracellular calcium ion homeostasis"/>
    <property type="evidence" value="ECO:0007669"/>
    <property type="project" value="TreeGrafter"/>
</dbReference>
<reference evidence="10" key="1">
    <citation type="journal article" date="2010" name="Science">
        <title>Plasticity of animal genome architecture unmasked by rapid evolution of a pelagic tunicate.</title>
        <authorList>
            <person name="Denoeud F."/>
            <person name="Henriet S."/>
            <person name="Mungpakdee S."/>
            <person name="Aury J.M."/>
            <person name="Da Silva C."/>
            <person name="Brinkmann H."/>
            <person name="Mikhaleva J."/>
            <person name="Olsen L.C."/>
            <person name="Jubin C."/>
            <person name="Canestro C."/>
            <person name="Bouquet J.M."/>
            <person name="Danks G."/>
            <person name="Poulain J."/>
            <person name="Campsteijn C."/>
            <person name="Adamski M."/>
            <person name="Cross I."/>
            <person name="Yadetie F."/>
            <person name="Muffato M."/>
            <person name="Louis A."/>
            <person name="Butcher S."/>
            <person name="Tsagkogeorga G."/>
            <person name="Konrad A."/>
            <person name="Singh S."/>
            <person name="Jensen M.F."/>
            <person name="Cong E.H."/>
            <person name="Eikeseth-Otteraa H."/>
            <person name="Noel B."/>
            <person name="Anthouard V."/>
            <person name="Porcel B.M."/>
            <person name="Kachouri-Lafond R."/>
            <person name="Nishino A."/>
            <person name="Ugolini M."/>
            <person name="Chourrout P."/>
            <person name="Nishida H."/>
            <person name="Aasland R."/>
            <person name="Huzurbazar S."/>
            <person name="Westhof E."/>
            <person name="Delsuc F."/>
            <person name="Lehrach H."/>
            <person name="Reinhardt R."/>
            <person name="Weissenbach J."/>
            <person name="Roy S.W."/>
            <person name="Artiguenave F."/>
            <person name="Postlethwait J.H."/>
            <person name="Manak J.R."/>
            <person name="Thompson E.M."/>
            <person name="Jaillon O."/>
            <person name="Du Pasquier L."/>
            <person name="Boudinot P."/>
            <person name="Liberles D.A."/>
            <person name="Volff J.N."/>
            <person name="Philippe H."/>
            <person name="Lenhard B."/>
            <person name="Roest Crollius H."/>
            <person name="Wincker P."/>
            <person name="Chourrout D."/>
        </authorList>
    </citation>
    <scope>NUCLEOTIDE SEQUENCE [LARGE SCALE GENOMIC DNA]</scope>
</reference>
<evidence type="ECO:0000256" key="6">
    <source>
        <dbReference type="ARBA" id="ARBA00022989"/>
    </source>
</evidence>
<feature type="transmembrane region" description="Helical" evidence="8">
    <location>
        <begin position="460"/>
        <end position="485"/>
    </location>
</feature>
<evidence type="ECO:0000256" key="4">
    <source>
        <dbReference type="ARBA" id="ARBA00022568"/>
    </source>
</evidence>
<evidence type="ECO:0000256" key="5">
    <source>
        <dbReference type="ARBA" id="ARBA00022692"/>
    </source>
</evidence>
<feature type="transmembrane region" description="Helical" evidence="8">
    <location>
        <begin position="83"/>
        <end position="106"/>
    </location>
</feature>
<evidence type="ECO:0000256" key="2">
    <source>
        <dbReference type="ARBA" id="ARBA00022448"/>
    </source>
</evidence>
<dbReference type="GO" id="GO:0015297">
    <property type="term" value="F:antiporter activity"/>
    <property type="evidence" value="ECO:0007669"/>
    <property type="project" value="UniProtKB-KW"/>
</dbReference>
<evidence type="ECO:0000259" key="9">
    <source>
        <dbReference type="Pfam" id="PF01699"/>
    </source>
</evidence>
<keyword evidence="4" id="KW-0106">Calcium</keyword>
<dbReference type="AlphaFoldDB" id="E4YDK3"/>
<keyword evidence="5 8" id="KW-0812">Transmembrane</keyword>
<dbReference type="EMBL" id="FN654431">
    <property type="protein sequence ID" value="CBY33614.1"/>
    <property type="molecule type" value="Genomic_DNA"/>
</dbReference>
<name>E4YDK3_OIKDI</name>
<feature type="domain" description="Sodium/calcium exchanger membrane region" evidence="9">
    <location>
        <begin position="450"/>
        <end position="545"/>
    </location>
</feature>
<dbReference type="Gene3D" id="1.20.1420.30">
    <property type="entry name" value="NCX, central ion-binding region"/>
    <property type="match status" value="2"/>
</dbReference>